<dbReference type="InterPro" id="IPR019748">
    <property type="entry name" value="FERM_central"/>
</dbReference>
<proteinExistence type="predicted"/>
<dbReference type="InterPro" id="IPR014352">
    <property type="entry name" value="FERM/acyl-CoA-bd_prot_sf"/>
</dbReference>
<dbReference type="Pfam" id="PF00373">
    <property type="entry name" value="FERM_M"/>
    <property type="match status" value="1"/>
</dbReference>
<accession>H2ZLC6</accession>
<evidence type="ECO:0000313" key="2">
    <source>
        <dbReference type="Ensembl" id="ENSCSAVP00000018392.1"/>
    </source>
</evidence>
<protein>
    <recommendedName>
        <fullName evidence="1">FERM domain-containing protein</fullName>
    </recommendedName>
</protein>
<reference evidence="3" key="1">
    <citation type="submission" date="2003-08" db="EMBL/GenBank/DDBJ databases">
        <authorList>
            <person name="Birren B."/>
            <person name="Nusbaum C."/>
            <person name="Abebe A."/>
            <person name="Abouelleil A."/>
            <person name="Adekoya E."/>
            <person name="Ait-zahra M."/>
            <person name="Allen N."/>
            <person name="Allen T."/>
            <person name="An P."/>
            <person name="Anderson M."/>
            <person name="Anderson S."/>
            <person name="Arachchi H."/>
            <person name="Armbruster J."/>
            <person name="Bachantsang P."/>
            <person name="Baldwin J."/>
            <person name="Barry A."/>
            <person name="Bayul T."/>
            <person name="Blitshsteyn B."/>
            <person name="Bloom T."/>
            <person name="Blye J."/>
            <person name="Boguslavskiy L."/>
            <person name="Borowsky M."/>
            <person name="Boukhgalter B."/>
            <person name="Brunache A."/>
            <person name="Butler J."/>
            <person name="Calixte N."/>
            <person name="Calvo S."/>
            <person name="Camarata J."/>
            <person name="Campo K."/>
            <person name="Chang J."/>
            <person name="Cheshatsang Y."/>
            <person name="Citroen M."/>
            <person name="Collymore A."/>
            <person name="Considine T."/>
            <person name="Cook A."/>
            <person name="Cooke P."/>
            <person name="Corum B."/>
            <person name="Cuomo C."/>
            <person name="David R."/>
            <person name="Dawoe T."/>
            <person name="Degray S."/>
            <person name="Dodge S."/>
            <person name="Dooley K."/>
            <person name="Dorje P."/>
            <person name="Dorjee K."/>
            <person name="Dorris L."/>
            <person name="Duffey N."/>
            <person name="Dupes A."/>
            <person name="Elkins T."/>
            <person name="Engels R."/>
            <person name="Erickson J."/>
            <person name="Farina A."/>
            <person name="Faro S."/>
            <person name="Ferreira P."/>
            <person name="Fischer H."/>
            <person name="Fitzgerald M."/>
            <person name="Foley K."/>
            <person name="Gage D."/>
            <person name="Galagan J."/>
            <person name="Gearin G."/>
            <person name="Gnerre S."/>
            <person name="Gnirke A."/>
            <person name="Goyette A."/>
            <person name="Graham J."/>
            <person name="Grandbois E."/>
            <person name="Gyaltsen K."/>
            <person name="Hafez N."/>
            <person name="Hagopian D."/>
            <person name="Hagos B."/>
            <person name="Hall J."/>
            <person name="Hatcher B."/>
            <person name="Heller A."/>
            <person name="Higgins H."/>
            <person name="Honan T."/>
            <person name="Horn A."/>
            <person name="Houde N."/>
            <person name="Hughes L."/>
            <person name="Hulme W."/>
            <person name="Husby E."/>
            <person name="Iliev I."/>
            <person name="Jaffe D."/>
            <person name="Jones C."/>
            <person name="Kamal M."/>
            <person name="Kamat A."/>
            <person name="Kamvysselis M."/>
            <person name="Karlsson E."/>
            <person name="Kells C."/>
            <person name="Kieu A."/>
            <person name="Kisner P."/>
            <person name="Kodira C."/>
            <person name="Kulbokas E."/>
            <person name="Labutti K."/>
            <person name="Lama D."/>
            <person name="Landers T."/>
            <person name="Leger J."/>
            <person name="Levine S."/>
            <person name="Lewis D."/>
            <person name="Lewis T."/>
            <person name="Lindblad-toh K."/>
            <person name="Liu X."/>
            <person name="Lokyitsang T."/>
            <person name="Lokyitsang Y."/>
            <person name="Lucien O."/>
            <person name="Lui A."/>
            <person name="Ma L.J."/>
            <person name="Mabbitt R."/>
            <person name="Macdonald J."/>
            <person name="Maclean C."/>
            <person name="Major J."/>
            <person name="Manning J."/>
            <person name="Marabella R."/>
            <person name="Maru K."/>
            <person name="Matthews C."/>
            <person name="Mauceli E."/>
            <person name="Mccarthy M."/>
            <person name="Mcdonough S."/>
            <person name="Mcghee T."/>
            <person name="Meldrim J."/>
            <person name="Meneus L."/>
            <person name="Mesirov J."/>
            <person name="Mihalev A."/>
            <person name="Mihova T."/>
            <person name="Mikkelsen T."/>
            <person name="Mlenga V."/>
            <person name="Moru K."/>
            <person name="Mozes J."/>
            <person name="Mulrain L."/>
            <person name="Munson G."/>
            <person name="Naylor J."/>
            <person name="Newes C."/>
            <person name="Nguyen C."/>
            <person name="Nguyen N."/>
            <person name="Nguyen T."/>
            <person name="Nicol R."/>
            <person name="Nielsen C."/>
            <person name="Nizzari M."/>
            <person name="Norbu C."/>
            <person name="Norbu N."/>
            <person name="O'donnell P."/>
            <person name="Okoawo O."/>
            <person name="O'leary S."/>
            <person name="Omotosho B."/>
            <person name="O'neill K."/>
            <person name="Osman S."/>
            <person name="Parker S."/>
            <person name="Perrin D."/>
            <person name="Phunkhang P."/>
            <person name="Piqani B."/>
            <person name="Purcell S."/>
            <person name="Rachupka T."/>
            <person name="Ramasamy U."/>
            <person name="Rameau R."/>
            <person name="Ray V."/>
            <person name="Raymond C."/>
            <person name="Retta R."/>
            <person name="Richardson S."/>
            <person name="Rise C."/>
            <person name="Rodriguez J."/>
            <person name="Rogers J."/>
            <person name="Rogov P."/>
            <person name="Rutman M."/>
            <person name="Schupbach R."/>
            <person name="Seaman C."/>
            <person name="Settipalli S."/>
            <person name="Sharpe T."/>
            <person name="Sheridan J."/>
            <person name="Sherpa N."/>
            <person name="Shi J."/>
            <person name="Smirnov S."/>
            <person name="Smith C."/>
            <person name="Sougnez C."/>
            <person name="Spencer B."/>
            <person name="Stalker J."/>
            <person name="Stange-thomann N."/>
            <person name="Stavropoulos S."/>
            <person name="Stetson K."/>
            <person name="Stone C."/>
            <person name="Stone S."/>
            <person name="Stubbs M."/>
            <person name="Talamas J."/>
            <person name="Tchuinga P."/>
            <person name="Tenzing P."/>
            <person name="Tesfaye S."/>
            <person name="Theodore J."/>
            <person name="Thoulutsang Y."/>
            <person name="Topham K."/>
            <person name="Towey S."/>
            <person name="Tsamla T."/>
            <person name="Tsomo N."/>
            <person name="Vallee D."/>
            <person name="Vassiliev H."/>
            <person name="Venkataraman V."/>
            <person name="Vinson J."/>
            <person name="Vo A."/>
            <person name="Wade C."/>
            <person name="Wang S."/>
            <person name="Wangchuk T."/>
            <person name="Wangdi T."/>
            <person name="Whittaker C."/>
            <person name="Wilkinson J."/>
            <person name="Wu Y."/>
            <person name="Wyman D."/>
            <person name="Yadav S."/>
            <person name="Yang S."/>
            <person name="Yang X."/>
            <person name="Yeager S."/>
            <person name="Yee E."/>
            <person name="Young G."/>
            <person name="Zainoun J."/>
            <person name="Zembeck L."/>
            <person name="Zimmer A."/>
            <person name="Zody M."/>
            <person name="Lander E."/>
        </authorList>
    </citation>
    <scope>NUCLEOTIDE SEQUENCE [LARGE SCALE GENOMIC DNA]</scope>
</reference>
<organism evidence="2 3">
    <name type="scientific">Ciona savignyi</name>
    <name type="common">Pacific transparent sea squirt</name>
    <dbReference type="NCBI Taxonomy" id="51511"/>
    <lineage>
        <taxon>Eukaryota</taxon>
        <taxon>Metazoa</taxon>
        <taxon>Chordata</taxon>
        <taxon>Tunicata</taxon>
        <taxon>Ascidiacea</taxon>
        <taxon>Phlebobranchia</taxon>
        <taxon>Cionidae</taxon>
        <taxon>Ciona</taxon>
    </lineage>
</organism>
<dbReference type="InterPro" id="IPR051594">
    <property type="entry name" value="KRIT1/FRMD8"/>
</dbReference>
<dbReference type="HOGENOM" id="CLU_1258643_0_0_1"/>
<dbReference type="Proteomes" id="UP000007875">
    <property type="component" value="Unassembled WGS sequence"/>
</dbReference>
<evidence type="ECO:0000259" key="1">
    <source>
        <dbReference type="PROSITE" id="PS50057"/>
    </source>
</evidence>
<evidence type="ECO:0000313" key="3">
    <source>
        <dbReference type="Proteomes" id="UP000007875"/>
    </source>
</evidence>
<dbReference type="InterPro" id="IPR035963">
    <property type="entry name" value="FERM_2"/>
</dbReference>
<dbReference type="AlphaFoldDB" id="H2ZLC6"/>
<dbReference type="InterPro" id="IPR019749">
    <property type="entry name" value="Band_41_domain"/>
</dbReference>
<dbReference type="InterPro" id="IPR000299">
    <property type="entry name" value="FERM_domain"/>
</dbReference>
<dbReference type="PROSITE" id="PS50057">
    <property type="entry name" value="FERM_3"/>
    <property type="match status" value="1"/>
</dbReference>
<dbReference type="PANTHER" id="PTHR13283">
    <property type="entry name" value="KREV INTERACTION TRAPPED 1-RELATED"/>
    <property type="match status" value="1"/>
</dbReference>
<dbReference type="PANTHER" id="PTHR13283:SF11">
    <property type="entry name" value="KREV INTERACTION TRAPPED PROTEIN 1"/>
    <property type="match status" value="1"/>
</dbReference>
<dbReference type="InParanoid" id="H2ZLC6"/>
<dbReference type="eggNOG" id="KOG4335">
    <property type="taxonomic scope" value="Eukaryota"/>
</dbReference>
<dbReference type="GO" id="GO:2000114">
    <property type="term" value="P:regulation of establishment of cell polarity"/>
    <property type="evidence" value="ECO:0007669"/>
    <property type="project" value="TreeGrafter"/>
</dbReference>
<name>H2ZLC6_CIOSA</name>
<keyword evidence="3" id="KW-1185">Reference proteome</keyword>
<dbReference type="Gene3D" id="3.10.20.90">
    <property type="entry name" value="Phosphatidylinositol 3-kinase Catalytic Subunit, Chain A, domain 1"/>
    <property type="match status" value="1"/>
</dbReference>
<dbReference type="SMART" id="SM00295">
    <property type="entry name" value="B41"/>
    <property type="match status" value="1"/>
</dbReference>
<dbReference type="GO" id="GO:0005886">
    <property type="term" value="C:plasma membrane"/>
    <property type="evidence" value="ECO:0007669"/>
    <property type="project" value="TreeGrafter"/>
</dbReference>
<dbReference type="STRING" id="51511.ENSCSAVP00000018392"/>
<dbReference type="GO" id="GO:0045454">
    <property type="term" value="P:cell redox homeostasis"/>
    <property type="evidence" value="ECO:0007669"/>
    <property type="project" value="TreeGrafter"/>
</dbReference>
<dbReference type="Ensembl" id="ENSCSAVT00000018592.1">
    <property type="protein sequence ID" value="ENSCSAVP00000018392.1"/>
    <property type="gene ID" value="ENSCSAVG00000010800.1"/>
</dbReference>
<sequence>MDGVERSLELRHGSNSTVSDVIDGLRLSPESKMYFSLWITSKSLHLQLKSDHSPLIEMKKWPELLRQLSGVRRNVAEDEHPRVVLKRDVNLMPNVEEAVRDIFSTRLLYEEARAQVLRGLYPCLDQVAVAMAAVVMRILHGPFDAKKHKPSFIGDEIIRQILPNYKLYNRAINWPHKVLQQYKEVSEQGPGEISQLQLLYLRYCWTQISTYGSAFFTGYA</sequence>
<dbReference type="Gene3D" id="1.20.80.10">
    <property type="match status" value="1"/>
</dbReference>
<dbReference type="GeneTree" id="ENSGT00530000063721"/>
<feature type="domain" description="FERM" evidence="1">
    <location>
        <begin position="1"/>
        <end position="220"/>
    </location>
</feature>
<reference evidence="2" key="3">
    <citation type="submission" date="2025-09" db="UniProtKB">
        <authorList>
            <consortium name="Ensembl"/>
        </authorList>
    </citation>
    <scope>IDENTIFICATION</scope>
</reference>
<dbReference type="SUPFAM" id="SSF47031">
    <property type="entry name" value="Second domain of FERM"/>
    <property type="match status" value="1"/>
</dbReference>
<dbReference type="CDD" id="cd14473">
    <property type="entry name" value="FERM_B-lobe"/>
    <property type="match status" value="1"/>
</dbReference>
<reference evidence="2" key="2">
    <citation type="submission" date="2025-08" db="UniProtKB">
        <authorList>
            <consortium name="Ensembl"/>
        </authorList>
    </citation>
    <scope>IDENTIFICATION</scope>
</reference>